<keyword evidence="2" id="KW-0479">Metal-binding</keyword>
<feature type="domain" description="Sulfatase N-terminal" evidence="6">
    <location>
        <begin position="24"/>
        <end position="401"/>
    </location>
</feature>
<reference evidence="7 8" key="1">
    <citation type="submission" date="2019-04" db="EMBL/GenBank/DDBJ databases">
        <authorList>
            <person name="Van Vliet M D."/>
        </authorList>
    </citation>
    <scope>NUCLEOTIDE SEQUENCE [LARGE SCALE GENOMIC DNA]</scope>
    <source>
        <strain evidence="7 8">F1</strain>
    </source>
</reference>
<keyword evidence="4" id="KW-0106">Calcium</keyword>
<comment type="similarity">
    <text evidence="1">Belongs to the sulfatase family.</text>
</comment>
<dbReference type="Proteomes" id="UP000366872">
    <property type="component" value="Unassembled WGS sequence"/>
</dbReference>
<keyword evidence="8" id="KW-1185">Reference proteome</keyword>
<evidence type="ECO:0000256" key="3">
    <source>
        <dbReference type="ARBA" id="ARBA00022801"/>
    </source>
</evidence>
<evidence type="ECO:0000256" key="5">
    <source>
        <dbReference type="SAM" id="SignalP"/>
    </source>
</evidence>
<protein>
    <submittedName>
        <fullName evidence="7">Arylsulfatase</fullName>
    </submittedName>
</protein>
<keyword evidence="5" id="KW-0732">Signal</keyword>
<dbReference type="GO" id="GO:0004065">
    <property type="term" value="F:arylsulfatase activity"/>
    <property type="evidence" value="ECO:0007669"/>
    <property type="project" value="TreeGrafter"/>
</dbReference>
<evidence type="ECO:0000313" key="7">
    <source>
        <dbReference type="EMBL" id="VGO17438.1"/>
    </source>
</evidence>
<gene>
    <name evidence="7" type="primary">atsA_273</name>
    <name evidence="7" type="ORF">PDESU_06034</name>
</gene>
<dbReference type="InterPro" id="IPR050738">
    <property type="entry name" value="Sulfatase"/>
</dbReference>
<dbReference type="Gene3D" id="3.30.1120.10">
    <property type="match status" value="1"/>
</dbReference>
<proteinExistence type="inferred from homology"/>
<dbReference type="PANTHER" id="PTHR42693">
    <property type="entry name" value="ARYLSULFATASE FAMILY MEMBER"/>
    <property type="match status" value="1"/>
</dbReference>
<dbReference type="SUPFAM" id="SSF53649">
    <property type="entry name" value="Alkaline phosphatase-like"/>
    <property type="match status" value="1"/>
</dbReference>
<evidence type="ECO:0000313" key="8">
    <source>
        <dbReference type="Proteomes" id="UP000366872"/>
    </source>
</evidence>
<keyword evidence="3" id="KW-0378">Hydrolase</keyword>
<organism evidence="7 8">
    <name type="scientific">Pontiella desulfatans</name>
    <dbReference type="NCBI Taxonomy" id="2750659"/>
    <lineage>
        <taxon>Bacteria</taxon>
        <taxon>Pseudomonadati</taxon>
        <taxon>Kiritimatiellota</taxon>
        <taxon>Kiritimatiellia</taxon>
        <taxon>Kiritimatiellales</taxon>
        <taxon>Pontiellaceae</taxon>
        <taxon>Pontiella</taxon>
    </lineage>
</organism>
<dbReference type="InterPro" id="IPR024607">
    <property type="entry name" value="Sulfatase_CS"/>
</dbReference>
<dbReference type="InterPro" id="IPR000917">
    <property type="entry name" value="Sulfatase_N"/>
</dbReference>
<dbReference type="GO" id="GO:0046872">
    <property type="term" value="F:metal ion binding"/>
    <property type="evidence" value="ECO:0007669"/>
    <property type="project" value="UniProtKB-KW"/>
</dbReference>
<dbReference type="InterPro" id="IPR017850">
    <property type="entry name" value="Alkaline_phosphatase_core_sf"/>
</dbReference>
<accession>A0A6C2UBB5</accession>
<dbReference type="PROSITE" id="PS00149">
    <property type="entry name" value="SULFATASE_2"/>
    <property type="match status" value="1"/>
</dbReference>
<evidence type="ECO:0000256" key="1">
    <source>
        <dbReference type="ARBA" id="ARBA00008779"/>
    </source>
</evidence>
<evidence type="ECO:0000259" key="6">
    <source>
        <dbReference type="Pfam" id="PF00884"/>
    </source>
</evidence>
<name>A0A6C2UBB5_PONDE</name>
<dbReference type="AlphaFoldDB" id="A0A6C2UBB5"/>
<dbReference type="PANTHER" id="PTHR42693:SF33">
    <property type="entry name" value="ARYLSULFATASE"/>
    <property type="match status" value="1"/>
</dbReference>
<feature type="signal peptide" evidence="5">
    <location>
        <begin position="1"/>
        <end position="20"/>
    </location>
</feature>
<dbReference type="EMBL" id="CAAHFG010000004">
    <property type="protein sequence ID" value="VGO17438.1"/>
    <property type="molecule type" value="Genomic_DNA"/>
</dbReference>
<evidence type="ECO:0000256" key="2">
    <source>
        <dbReference type="ARBA" id="ARBA00022723"/>
    </source>
</evidence>
<feature type="chain" id="PRO_5028890272" evidence="5">
    <location>
        <begin position="21"/>
        <end position="545"/>
    </location>
</feature>
<sequence length="545" mass="60824">MKIRVLLSMIVASASLSALAANRPNLLFIMVDDLGYGHCQWHNENLTVDQFEPYFKERVAQTQEYTPEQALELSKKAMPTLSRLAKNGAYFTRAFAASSLCAPSRLAVATGKIPPDAGVYTNMDVESGGIKPGEHLAHKLHDAGYATAHIGKWHVGQRDQQVIQNVLAKHGIEETLWWGQLGKKHPELYNEAWDAGYYGSVVPEQNPLNNGFDYYYGYNNWASQFYDSTLVWENFKHAGRQAGYNTEVFTDKALGFISKQVKGKKPFYVQLHYHAVHDYLEPNAPNRYWNNFKSPSYNLSNFYSHLNAVDQNIQRILDHLEKTGQLENTLIAFTSDNGAMSGGANVLPGNAPFSGHKGMFRQGGIRVPLLFHWPKGIPPQGEMKPLASSMDILPTFIEAAGLKAPEHIDAKSLLGLLSGKSKAAVHDNLVWAGIHAYAWGFNRHRSLLGKNDERNKAPGGWALVQGDHALRFTGTIEPGVYSEQPDGAPAKLELFNITADPAETTDLKDQMPELVQAMKAEYFKHTPNFAPPVRWNHEKWGELLK</sequence>
<evidence type="ECO:0000256" key="4">
    <source>
        <dbReference type="ARBA" id="ARBA00022837"/>
    </source>
</evidence>
<dbReference type="Gene3D" id="3.40.720.10">
    <property type="entry name" value="Alkaline Phosphatase, subunit A"/>
    <property type="match status" value="1"/>
</dbReference>
<dbReference type="Pfam" id="PF00884">
    <property type="entry name" value="Sulfatase"/>
    <property type="match status" value="1"/>
</dbReference>